<keyword evidence="1" id="KW-1185">Reference proteome</keyword>
<name>A0A915JM26_ROMCU</name>
<organism evidence="1 2">
    <name type="scientific">Romanomermis culicivorax</name>
    <name type="common">Nematode worm</name>
    <dbReference type="NCBI Taxonomy" id="13658"/>
    <lineage>
        <taxon>Eukaryota</taxon>
        <taxon>Metazoa</taxon>
        <taxon>Ecdysozoa</taxon>
        <taxon>Nematoda</taxon>
        <taxon>Enoplea</taxon>
        <taxon>Dorylaimia</taxon>
        <taxon>Mermithida</taxon>
        <taxon>Mermithoidea</taxon>
        <taxon>Mermithidae</taxon>
        <taxon>Romanomermis</taxon>
    </lineage>
</organism>
<accession>A0A915JM26</accession>
<evidence type="ECO:0000313" key="2">
    <source>
        <dbReference type="WBParaSite" id="nRc.2.0.1.t27259-RA"/>
    </source>
</evidence>
<proteinExistence type="predicted"/>
<sequence length="151" mass="17611">MSCVSNVSCVSWVKAGFKAQCWVSFQRKFRYLPCDILYTETAPILEEEIVCACFIAKKAQIERASAPFTNFSRLTFHYCDRKKNIETHDKKRGDIWNFMMNFAHIVNSQSRYGNCSQRFHFDAGLGVASDYAVDRNFFVFRVDMERNVDAR</sequence>
<dbReference type="WBParaSite" id="nRc.2.0.1.t27259-RA">
    <property type="protein sequence ID" value="nRc.2.0.1.t27259-RA"/>
    <property type="gene ID" value="nRc.2.0.1.g27259"/>
</dbReference>
<dbReference type="Proteomes" id="UP000887565">
    <property type="component" value="Unplaced"/>
</dbReference>
<reference evidence="2" key="1">
    <citation type="submission" date="2022-11" db="UniProtKB">
        <authorList>
            <consortium name="WormBaseParasite"/>
        </authorList>
    </citation>
    <scope>IDENTIFICATION</scope>
</reference>
<evidence type="ECO:0000313" key="1">
    <source>
        <dbReference type="Proteomes" id="UP000887565"/>
    </source>
</evidence>
<protein>
    <submittedName>
        <fullName evidence="2">Uncharacterized protein</fullName>
    </submittedName>
</protein>
<dbReference type="AlphaFoldDB" id="A0A915JM26"/>